<evidence type="ECO:0000256" key="1">
    <source>
        <dbReference type="SAM" id="SignalP"/>
    </source>
</evidence>
<protein>
    <submittedName>
        <fullName evidence="2">Uncharacterized protein</fullName>
    </submittedName>
</protein>
<accession>A0ABV7XEX1</accession>
<dbReference type="EMBL" id="JBHRXV010000011">
    <property type="protein sequence ID" value="MFC3713497.1"/>
    <property type="molecule type" value="Genomic_DNA"/>
</dbReference>
<dbReference type="RefSeq" id="WP_380862046.1">
    <property type="nucleotide sequence ID" value="NZ_JBHRXV010000011.1"/>
</dbReference>
<dbReference type="Proteomes" id="UP001595615">
    <property type="component" value="Unassembled WGS sequence"/>
</dbReference>
<reference evidence="3" key="1">
    <citation type="journal article" date="2019" name="Int. J. Syst. Evol. Microbiol.">
        <title>The Global Catalogue of Microorganisms (GCM) 10K type strain sequencing project: providing services to taxonomists for standard genome sequencing and annotation.</title>
        <authorList>
            <consortium name="The Broad Institute Genomics Platform"/>
            <consortium name="The Broad Institute Genome Sequencing Center for Infectious Disease"/>
            <person name="Wu L."/>
            <person name="Ma J."/>
        </authorList>
    </citation>
    <scope>NUCLEOTIDE SEQUENCE [LARGE SCALE GENOMIC DNA]</scope>
    <source>
        <strain evidence="3">KCTC 42644</strain>
    </source>
</reference>
<name>A0ABV7XEX1_9SPHN</name>
<evidence type="ECO:0000313" key="3">
    <source>
        <dbReference type="Proteomes" id="UP001595615"/>
    </source>
</evidence>
<comment type="caution">
    <text evidence="2">The sequence shown here is derived from an EMBL/GenBank/DDBJ whole genome shotgun (WGS) entry which is preliminary data.</text>
</comment>
<sequence length="69" mass="7019">MTRKARFFAMVALATGLAMVPAIGSQGAGALGESRSHADSHMLTPGQSPLVLDAASGVAEARVAEIVRL</sequence>
<proteinExistence type="predicted"/>
<feature type="chain" id="PRO_5046870656" evidence="1">
    <location>
        <begin position="25"/>
        <end position="69"/>
    </location>
</feature>
<gene>
    <name evidence="2" type="ORF">ACFOMD_13005</name>
</gene>
<organism evidence="2 3">
    <name type="scientific">Sphingoaurantiacus capsulatus</name>
    <dbReference type="NCBI Taxonomy" id="1771310"/>
    <lineage>
        <taxon>Bacteria</taxon>
        <taxon>Pseudomonadati</taxon>
        <taxon>Pseudomonadota</taxon>
        <taxon>Alphaproteobacteria</taxon>
        <taxon>Sphingomonadales</taxon>
        <taxon>Sphingosinicellaceae</taxon>
        <taxon>Sphingoaurantiacus</taxon>
    </lineage>
</organism>
<keyword evidence="3" id="KW-1185">Reference proteome</keyword>
<keyword evidence="1" id="KW-0732">Signal</keyword>
<feature type="signal peptide" evidence="1">
    <location>
        <begin position="1"/>
        <end position="24"/>
    </location>
</feature>
<evidence type="ECO:0000313" key="2">
    <source>
        <dbReference type="EMBL" id="MFC3713497.1"/>
    </source>
</evidence>